<evidence type="ECO:0000259" key="1">
    <source>
        <dbReference type="Pfam" id="PF01170"/>
    </source>
</evidence>
<name>V5WK25_9SPIO</name>
<dbReference type="RefSeq" id="WP_024269059.1">
    <property type="nucleotide sequence ID" value="NC_023035.1"/>
</dbReference>
<evidence type="ECO:0000313" key="3">
    <source>
        <dbReference type="Proteomes" id="UP000018680"/>
    </source>
</evidence>
<dbReference type="SUPFAM" id="SSF53335">
    <property type="entry name" value="S-adenosyl-L-methionine-dependent methyltransferases"/>
    <property type="match status" value="1"/>
</dbReference>
<dbReference type="Gene3D" id="3.30.2130.30">
    <property type="match status" value="1"/>
</dbReference>
<dbReference type="CDD" id="cd11715">
    <property type="entry name" value="THUMP_AdoMetMT"/>
    <property type="match status" value="1"/>
</dbReference>
<keyword evidence="2" id="KW-0489">Methyltransferase</keyword>
<protein>
    <submittedName>
        <fullName evidence="2">Methyltransferase</fullName>
    </submittedName>
</protein>
<dbReference type="GO" id="GO:0008990">
    <property type="term" value="F:rRNA (guanine-N2-)-methyltransferase activity"/>
    <property type="evidence" value="ECO:0007669"/>
    <property type="project" value="TreeGrafter"/>
</dbReference>
<dbReference type="PANTHER" id="PTHR47313">
    <property type="entry name" value="RIBOSOMAL RNA LARGE SUBUNIT METHYLTRANSFERASE K/L"/>
    <property type="match status" value="1"/>
</dbReference>
<dbReference type="eggNOG" id="COG0116">
    <property type="taxonomic scope" value="Bacteria"/>
</dbReference>
<dbReference type="KEGG" id="slr:L21SP2_2812"/>
<dbReference type="AlphaFoldDB" id="V5WK25"/>
<dbReference type="GO" id="GO:0070043">
    <property type="term" value="F:rRNA (guanine-N7-)-methyltransferase activity"/>
    <property type="evidence" value="ECO:0007669"/>
    <property type="project" value="TreeGrafter"/>
</dbReference>
<organism evidence="2 3">
    <name type="scientific">Salinispira pacifica</name>
    <dbReference type="NCBI Taxonomy" id="1307761"/>
    <lineage>
        <taxon>Bacteria</taxon>
        <taxon>Pseudomonadati</taxon>
        <taxon>Spirochaetota</taxon>
        <taxon>Spirochaetia</taxon>
        <taxon>Spirochaetales</taxon>
        <taxon>Spirochaetaceae</taxon>
        <taxon>Salinispira</taxon>
    </lineage>
</organism>
<dbReference type="Gene3D" id="3.40.50.150">
    <property type="entry name" value="Vaccinia Virus protein VP39"/>
    <property type="match status" value="1"/>
</dbReference>
<dbReference type="InterPro" id="IPR000241">
    <property type="entry name" value="RlmKL-like_Mtase"/>
</dbReference>
<dbReference type="STRING" id="1307761.L21SP2_2812"/>
<proteinExistence type="predicted"/>
<dbReference type="HOGENOM" id="CLU_665503_0_0_12"/>
<sequence length="454" mass="51090">MAEINLERRIRKHVKARTHSIAGICHPAVQDLLRRELHGMGIESRQESPGVELFSGGIEDLYRVHLTSRIAASFRLRLDEFRCGSREDLFSRLRGFPWEYWIQEKTGVRIKMSLSSSRIQHDGRAEESAYKAIQGRMQELYPGWRSGGRRDPEPVTEGASPDRQVIHIQIEHSRARVSLEASGDLLYRRGYAPAQGLAPLRENLAAALIQAAPFGIPHRIVDAMAGSGTFLFETVLSALGLPPLPRRKFAFQEWPVYRRETENFLRRKILREIADRAQGENAAGTGRETGDNRDSMLPAGNFKGVEIAGNVFGLLQTNTGGFSQHLSYLLGQTDTAVPEIELSNEDFFIWLYDQLDPDSLSMPGEPGLLICNPPYNWRVRSESGLYRRIWNLFGEILPGWYGIILMPLNASGRPFLSNDDLPPSSILNRSSSRDFPHGGKRIRALYIHPLPPGS</sequence>
<dbReference type="EMBL" id="CP006939">
    <property type="protein sequence ID" value="AHC16162.1"/>
    <property type="molecule type" value="Genomic_DNA"/>
</dbReference>
<reference evidence="2 3" key="1">
    <citation type="journal article" date="2015" name="Stand. Genomic Sci.">
        <title>Complete genome sequence and description of Salinispira pacifica gen. nov., sp. nov., a novel spirochaete isolated form a hypersaline microbial mat.</title>
        <authorList>
            <person name="Ben Hania W."/>
            <person name="Joseph M."/>
            <person name="Schumann P."/>
            <person name="Bunk B."/>
            <person name="Fiebig A."/>
            <person name="Sproer C."/>
            <person name="Klenk H.P."/>
            <person name="Fardeau M.L."/>
            <person name="Spring S."/>
        </authorList>
    </citation>
    <scope>NUCLEOTIDE SEQUENCE [LARGE SCALE GENOMIC DNA]</scope>
    <source>
        <strain evidence="2 3">L21-RPul-D2</strain>
    </source>
</reference>
<dbReference type="Proteomes" id="UP000018680">
    <property type="component" value="Chromosome"/>
</dbReference>
<keyword evidence="2" id="KW-0808">Transferase</keyword>
<feature type="domain" description="Ribosomal RNA large subunit methyltransferase K/L-like methyltransferase" evidence="1">
    <location>
        <begin position="189"/>
        <end position="268"/>
    </location>
</feature>
<accession>V5WK25</accession>
<keyword evidence="3" id="KW-1185">Reference proteome</keyword>
<evidence type="ECO:0000313" key="2">
    <source>
        <dbReference type="EMBL" id="AHC16162.1"/>
    </source>
</evidence>
<dbReference type="Pfam" id="PF01170">
    <property type="entry name" value="UPF0020"/>
    <property type="match status" value="1"/>
</dbReference>
<dbReference type="PANTHER" id="PTHR47313:SF1">
    <property type="entry name" value="RIBOSOMAL RNA LARGE SUBUNIT METHYLTRANSFERASE K_L"/>
    <property type="match status" value="1"/>
</dbReference>
<gene>
    <name evidence="2" type="ORF">L21SP2_2812</name>
</gene>
<dbReference type="InterPro" id="IPR029063">
    <property type="entry name" value="SAM-dependent_MTases_sf"/>
</dbReference>
<dbReference type="OrthoDB" id="9809404at2"/>